<dbReference type="EMBL" id="SSOP01000108">
    <property type="protein sequence ID" value="KAB5591390.1"/>
    <property type="molecule type" value="Genomic_DNA"/>
</dbReference>
<sequence length="68" mass="7066">MSDFTIQPAPAHPPKEGGGLNPGLLGGPAAAFHVPGPQIPNPATLQSLGPAATREELEKREKELNKCD</sequence>
<keyword evidence="3" id="KW-1185">Reference proteome</keyword>
<reference evidence="2 3" key="1">
    <citation type="journal article" date="2019" name="Fungal Biol. Biotechnol.">
        <title>Draft genome sequence of fastidious pathogen Ceratobasidium theobromae, which causes vascular-streak dieback in Theobroma cacao.</title>
        <authorList>
            <person name="Ali S.S."/>
            <person name="Asman A."/>
            <person name="Shao J."/>
            <person name="Firmansyah A.P."/>
            <person name="Susilo A.W."/>
            <person name="Rosmana A."/>
            <person name="McMahon P."/>
            <person name="Junaid M."/>
            <person name="Guest D."/>
            <person name="Kheng T.Y."/>
            <person name="Meinhardt L.W."/>
            <person name="Bailey B.A."/>
        </authorList>
    </citation>
    <scope>NUCLEOTIDE SEQUENCE [LARGE SCALE GENOMIC DNA]</scope>
    <source>
        <strain evidence="2 3">CT2</strain>
    </source>
</reference>
<protein>
    <submittedName>
        <fullName evidence="2">Uncharacterized protein</fullName>
    </submittedName>
</protein>
<gene>
    <name evidence="2" type="ORF">CTheo_5181</name>
</gene>
<dbReference type="Proteomes" id="UP000383932">
    <property type="component" value="Unassembled WGS sequence"/>
</dbReference>
<feature type="region of interest" description="Disordered" evidence="1">
    <location>
        <begin position="1"/>
        <end position="68"/>
    </location>
</feature>
<comment type="caution">
    <text evidence="2">The sequence shown here is derived from an EMBL/GenBank/DDBJ whole genome shotgun (WGS) entry which is preliminary data.</text>
</comment>
<proteinExistence type="predicted"/>
<organism evidence="2 3">
    <name type="scientific">Ceratobasidium theobromae</name>
    <dbReference type="NCBI Taxonomy" id="1582974"/>
    <lineage>
        <taxon>Eukaryota</taxon>
        <taxon>Fungi</taxon>
        <taxon>Dikarya</taxon>
        <taxon>Basidiomycota</taxon>
        <taxon>Agaricomycotina</taxon>
        <taxon>Agaricomycetes</taxon>
        <taxon>Cantharellales</taxon>
        <taxon>Ceratobasidiaceae</taxon>
        <taxon>Ceratobasidium</taxon>
    </lineage>
</organism>
<name>A0A5N5QI31_9AGAM</name>
<evidence type="ECO:0000256" key="1">
    <source>
        <dbReference type="SAM" id="MobiDB-lite"/>
    </source>
</evidence>
<feature type="compositionally biased region" description="Basic and acidic residues" evidence="1">
    <location>
        <begin position="53"/>
        <end position="68"/>
    </location>
</feature>
<evidence type="ECO:0000313" key="2">
    <source>
        <dbReference type="EMBL" id="KAB5591390.1"/>
    </source>
</evidence>
<accession>A0A5N5QI31</accession>
<evidence type="ECO:0000313" key="3">
    <source>
        <dbReference type="Proteomes" id="UP000383932"/>
    </source>
</evidence>
<dbReference type="AlphaFoldDB" id="A0A5N5QI31"/>
<feature type="compositionally biased region" description="Gly residues" evidence="1">
    <location>
        <begin position="16"/>
        <end position="26"/>
    </location>
</feature>